<evidence type="ECO:0000256" key="1">
    <source>
        <dbReference type="SAM" id="MobiDB-lite"/>
    </source>
</evidence>
<organism evidence="2 3">
    <name type="scientific">Xylaria arbuscula</name>
    <dbReference type="NCBI Taxonomy" id="114810"/>
    <lineage>
        <taxon>Eukaryota</taxon>
        <taxon>Fungi</taxon>
        <taxon>Dikarya</taxon>
        <taxon>Ascomycota</taxon>
        <taxon>Pezizomycotina</taxon>
        <taxon>Sordariomycetes</taxon>
        <taxon>Xylariomycetidae</taxon>
        <taxon>Xylariales</taxon>
        <taxon>Xylariaceae</taxon>
        <taxon>Xylaria</taxon>
    </lineage>
</organism>
<protein>
    <submittedName>
        <fullName evidence="2">Uncharacterized protein</fullName>
    </submittedName>
</protein>
<dbReference type="VEuPathDB" id="FungiDB:F4678DRAFT_453523"/>
<reference evidence="2" key="1">
    <citation type="submission" date="2022-07" db="EMBL/GenBank/DDBJ databases">
        <title>Genome Sequence of Xylaria arbuscula.</title>
        <authorList>
            <person name="Buettner E."/>
        </authorList>
    </citation>
    <scope>NUCLEOTIDE SEQUENCE</scope>
    <source>
        <strain evidence="2">VT107</strain>
    </source>
</reference>
<feature type="compositionally biased region" description="Basic and acidic residues" evidence="1">
    <location>
        <begin position="164"/>
        <end position="182"/>
    </location>
</feature>
<evidence type="ECO:0000313" key="3">
    <source>
        <dbReference type="Proteomes" id="UP001148614"/>
    </source>
</evidence>
<dbReference type="Proteomes" id="UP001148614">
    <property type="component" value="Unassembled WGS sequence"/>
</dbReference>
<comment type="caution">
    <text evidence="2">The sequence shown here is derived from an EMBL/GenBank/DDBJ whole genome shotgun (WGS) entry which is preliminary data.</text>
</comment>
<keyword evidence="3" id="KW-1185">Reference proteome</keyword>
<gene>
    <name evidence="2" type="ORF">NPX13_g2607</name>
</gene>
<name>A0A9W8TQA4_9PEZI</name>
<feature type="region of interest" description="Disordered" evidence="1">
    <location>
        <begin position="164"/>
        <end position="190"/>
    </location>
</feature>
<feature type="region of interest" description="Disordered" evidence="1">
    <location>
        <begin position="36"/>
        <end position="55"/>
    </location>
</feature>
<dbReference type="EMBL" id="JANPWZ010000281">
    <property type="protein sequence ID" value="KAJ3577960.1"/>
    <property type="molecule type" value="Genomic_DNA"/>
</dbReference>
<dbReference type="AlphaFoldDB" id="A0A9W8TQA4"/>
<proteinExistence type="predicted"/>
<accession>A0A9W8TQA4</accession>
<sequence length="236" mass="26322">MMSFTPMTSLYPNGYAHPSDGLPPVSPPYPTLRAGGYGMFPEGSPPAAPDYTPLGARRGLPQVKIPDIGKNKRQLELEDEVYPLKLIRELGRVSNELSPKTNKKSVFGVVHVNSSTGSLTTVESVSTYSTFQAANDRVLDFWDQKYGTRMFTDARLSPKVDARGIKKPEKNEENRRQHDSINFRKKTNGRSRGGVFANKSSWAIKNKCLSLSHRRSTGETRVYVTISHVRDQGIHV</sequence>
<evidence type="ECO:0000313" key="2">
    <source>
        <dbReference type="EMBL" id="KAJ3577960.1"/>
    </source>
</evidence>